<keyword evidence="5" id="KW-0479">Metal-binding</keyword>
<name>A0A1E8FDH0_9ALTE</name>
<dbReference type="STRING" id="1856405.BFC17_20580"/>
<feature type="binding site" evidence="4">
    <location>
        <begin position="135"/>
        <end position="143"/>
    </location>
    <ligand>
        <name>ATP</name>
        <dbReference type="ChEBI" id="CHEBI:30616"/>
    </ligand>
</feature>
<dbReference type="PIRSF" id="PIRSF006806">
    <property type="entry name" value="FTHF_cligase"/>
    <property type="match status" value="1"/>
</dbReference>
<dbReference type="GO" id="GO:0035999">
    <property type="term" value="P:tetrahydrofolate interconversion"/>
    <property type="evidence" value="ECO:0007669"/>
    <property type="project" value="TreeGrafter"/>
</dbReference>
<dbReference type="PANTHER" id="PTHR23407">
    <property type="entry name" value="ATPASE INHIBITOR/5-FORMYLTETRAHYDROFOLATE CYCLO-LIGASE"/>
    <property type="match status" value="1"/>
</dbReference>
<dbReference type="NCBIfam" id="TIGR02727">
    <property type="entry name" value="MTHFS_bact"/>
    <property type="match status" value="1"/>
</dbReference>
<comment type="caution">
    <text evidence="6">The sequence shown here is derived from an EMBL/GenBank/DDBJ whole genome shotgun (WGS) entry which is preliminary data.</text>
</comment>
<dbReference type="EMBL" id="MJIC01000014">
    <property type="protein sequence ID" value="OFI33959.1"/>
    <property type="molecule type" value="Genomic_DNA"/>
</dbReference>
<gene>
    <name evidence="6" type="ORF">BFC17_20580</name>
</gene>
<feature type="binding site" evidence="4">
    <location>
        <position position="51"/>
    </location>
    <ligand>
        <name>substrate</name>
    </ligand>
</feature>
<dbReference type="OrthoDB" id="9801938at2"/>
<dbReference type="AlphaFoldDB" id="A0A1E8FDH0"/>
<protein>
    <recommendedName>
        <fullName evidence="5">5-formyltetrahydrofolate cyclo-ligase</fullName>
        <ecNumber evidence="5">6.3.3.2</ecNumber>
    </recommendedName>
</protein>
<evidence type="ECO:0000256" key="3">
    <source>
        <dbReference type="ARBA" id="ARBA00022840"/>
    </source>
</evidence>
<comment type="cofactor">
    <cofactor evidence="5">
        <name>Mg(2+)</name>
        <dbReference type="ChEBI" id="CHEBI:18420"/>
    </cofactor>
</comment>
<dbReference type="PANTHER" id="PTHR23407:SF1">
    <property type="entry name" value="5-FORMYLTETRAHYDROFOLATE CYCLO-LIGASE"/>
    <property type="match status" value="1"/>
</dbReference>
<keyword evidence="5" id="KW-0460">Magnesium</keyword>
<dbReference type="InterPro" id="IPR024185">
    <property type="entry name" value="FTHF_cligase-like_sf"/>
</dbReference>
<evidence type="ECO:0000256" key="4">
    <source>
        <dbReference type="PIRSR" id="PIRSR006806-1"/>
    </source>
</evidence>
<evidence type="ECO:0000313" key="7">
    <source>
        <dbReference type="Proteomes" id="UP000176037"/>
    </source>
</evidence>
<dbReference type="Pfam" id="PF01812">
    <property type="entry name" value="5-FTHF_cyc-lig"/>
    <property type="match status" value="1"/>
</dbReference>
<feature type="binding site" evidence="4">
    <location>
        <position position="56"/>
    </location>
    <ligand>
        <name>substrate</name>
    </ligand>
</feature>
<dbReference type="GO" id="GO:0030272">
    <property type="term" value="F:5-formyltetrahydrofolate cyclo-ligase activity"/>
    <property type="evidence" value="ECO:0007669"/>
    <property type="project" value="UniProtKB-EC"/>
</dbReference>
<keyword evidence="2 4" id="KW-0547">Nucleotide-binding</keyword>
<evidence type="ECO:0000256" key="1">
    <source>
        <dbReference type="ARBA" id="ARBA00010638"/>
    </source>
</evidence>
<keyword evidence="3 4" id="KW-0067">ATP-binding</keyword>
<sequence length="194" mass="21346">MTNLDRRELRKSLRAKRNALSAAQQQQAAALVSQQIQAILPAQDFCVATYLANDGEIDLAPTITACQQRGSVTLPVLHPFTGKHLLFQHYTGHTHMTFNRFGISEPAPDSTAIRLLSQHDLLLMPLVGFDAAGNRLGMGGGFYDRTLANVHHLAKRPVLVGVAHDCQQVEQLPVEAWDIPLDLIVTPTQIIRIS</sequence>
<dbReference type="SUPFAM" id="SSF100950">
    <property type="entry name" value="NagB/RpiA/CoA transferase-like"/>
    <property type="match status" value="1"/>
</dbReference>
<dbReference type="Proteomes" id="UP000176037">
    <property type="component" value="Unassembled WGS sequence"/>
</dbReference>
<dbReference type="GO" id="GO:0009396">
    <property type="term" value="P:folic acid-containing compound biosynthetic process"/>
    <property type="evidence" value="ECO:0007669"/>
    <property type="project" value="TreeGrafter"/>
</dbReference>
<dbReference type="EC" id="6.3.3.2" evidence="5"/>
<dbReference type="GO" id="GO:0046872">
    <property type="term" value="F:metal ion binding"/>
    <property type="evidence" value="ECO:0007669"/>
    <property type="project" value="UniProtKB-KW"/>
</dbReference>
<keyword evidence="6" id="KW-0436">Ligase</keyword>
<dbReference type="InterPro" id="IPR037171">
    <property type="entry name" value="NagB/RpiA_transferase-like"/>
</dbReference>
<dbReference type="GO" id="GO:0005524">
    <property type="term" value="F:ATP binding"/>
    <property type="evidence" value="ECO:0007669"/>
    <property type="project" value="UniProtKB-KW"/>
</dbReference>
<comment type="similarity">
    <text evidence="1 5">Belongs to the 5-formyltetrahydrofolate cyclo-ligase family.</text>
</comment>
<keyword evidence="7" id="KW-1185">Reference proteome</keyword>
<organism evidence="6 7">
    <name type="scientific">Alteromonas lipolytica</name>
    <dbReference type="NCBI Taxonomy" id="1856405"/>
    <lineage>
        <taxon>Bacteria</taxon>
        <taxon>Pseudomonadati</taxon>
        <taxon>Pseudomonadota</taxon>
        <taxon>Gammaproteobacteria</taxon>
        <taxon>Alteromonadales</taxon>
        <taxon>Alteromonadaceae</taxon>
        <taxon>Alteromonas/Salinimonas group</taxon>
        <taxon>Alteromonas</taxon>
    </lineage>
</organism>
<feature type="binding site" evidence="4">
    <location>
        <begin position="6"/>
        <end position="10"/>
    </location>
    <ligand>
        <name>ATP</name>
        <dbReference type="ChEBI" id="CHEBI:30616"/>
    </ligand>
</feature>
<accession>A0A1E8FDH0</accession>
<proteinExistence type="inferred from homology"/>
<evidence type="ECO:0000256" key="2">
    <source>
        <dbReference type="ARBA" id="ARBA00022741"/>
    </source>
</evidence>
<reference evidence="6 7" key="1">
    <citation type="submission" date="2016-09" db="EMBL/GenBank/DDBJ databases">
        <title>Alteromonas lipolytica, a new species isolated from sea water.</title>
        <authorList>
            <person name="Wu Y.-H."/>
            <person name="Cheng H."/>
            <person name="Xu X.-W."/>
        </authorList>
    </citation>
    <scope>NUCLEOTIDE SEQUENCE [LARGE SCALE GENOMIC DNA]</scope>
    <source>
        <strain evidence="6 7">JW12</strain>
    </source>
</reference>
<dbReference type="Gene3D" id="3.40.50.10420">
    <property type="entry name" value="NagB/RpiA/CoA transferase-like"/>
    <property type="match status" value="1"/>
</dbReference>
<evidence type="ECO:0000256" key="5">
    <source>
        <dbReference type="RuleBase" id="RU361279"/>
    </source>
</evidence>
<evidence type="ECO:0000313" key="6">
    <source>
        <dbReference type="EMBL" id="OFI33959.1"/>
    </source>
</evidence>
<dbReference type="InterPro" id="IPR002698">
    <property type="entry name" value="FTHF_cligase"/>
</dbReference>
<comment type="catalytic activity">
    <reaction evidence="5">
        <text>(6S)-5-formyl-5,6,7,8-tetrahydrofolate + ATP = (6R)-5,10-methenyltetrahydrofolate + ADP + phosphate</text>
        <dbReference type="Rhea" id="RHEA:10488"/>
        <dbReference type="ChEBI" id="CHEBI:30616"/>
        <dbReference type="ChEBI" id="CHEBI:43474"/>
        <dbReference type="ChEBI" id="CHEBI:57455"/>
        <dbReference type="ChEBI" id="CHEBI:57457"/>
        <dbReference type="ChEBI" id="CHEBI:456216"/>
        <dbReference type="EC" id="6.3.3.2"/>
    </reaction>
</comment>
<dbReference type="RefSeq" id="WP_070176886.1">
    <property type="nucleotide sequence ID" value="NZ_BMJR01000003.1"/>
</dbReference>